<feature type="transmembrane region" description="Helical" evidence="14">
    <location>
        <begin position="275"/>
        <end position="295"/>
    </location>
</feature>
<comment type="subcellular location">
    <subcellularLocation>
        <location evidence="1 14">Cell membrane</location>
        <topology evidence="1 14">Multi-pass membrane protein</topology>
    </subcellularLocation>
</comment>
<dbReference type="GO" id="GO:0004984">
    <property type="term" value="F:olfactory receptor activity"/>
    <property type="evidence" value="ECO:0007669"/>
    <property type="project" value="InterPro"/>
</dbReference>
<keyword evidence="5 14" id="KW-0552">Olfaction</keyword>
<dbReference type="PROSITE" id="PS00237">
    <property type="entry name" value="G_PROTEIN_RECEP_F1_1"/>
    <property type="match status" value="1"/>
</dbReference>
<evidence type="ECO:0000256" key="8">
    <source>
        <dbReference type="ARBA" id="ARBA00023136"/>
    </source>
</evidence>
<gene>
    <name evidence="16" type="ORF">Q7C36_016768</name>
</gene>
<comment type="similarity">
    <text evidence="13">Belongs to the G-protein coupled receptor 1 family.</text>
</comment>
<dbReference type="PRINTS" id="PR00237">
    <property type="entry name" value="GPCRRHODOPSN"/>
</dbReference>
<accession>A0AA88M868</accession>
<evidence type="ECO:0000313" key="16">
    <source>
        <dbReference type="EMBL" id="KAK2831682.1"/>
    </source>
</evidence>
<dbReference type="Pfam" id="PF13853">
    <property type="entry name" value="7tm_4"/>
    <property type="match status" value="1"/>
</dbReference>
<feature type="transmembrane region" description="Helical" evidence="14">
    <location>
        <begin position="237"/>
        <end position="255"/>
    </location>
</feature>
<dbReference type="FunFam" id="1.20.1070.10:FF:000024">
    <property type="entry name" value="Olfactory receptor"/>
    <property type="match status" value="1"/>
</dbReference>
<keyword evidence="12 13" id="KW-0807">Transducer</keyword>
<reference evidence="16" key="1">
    <citation type="submission" date="2023-08" db="EMBL/GenBank/DDBJ databases">
        <title>Pelteobagrus vachellii genome.</title>
        <authorList>
            <person name="Liu H."/>
        </authorList>
    </citation>
    <scope>NUCLEOTIDE SEQUENCE</scope>
    <source>
        <strain evidence="16">PRFRI_2022a</strain>
        <tissue evidence="16">Muscle</tissue>
    </source>
</reference>
<dbReference type="InterPro" id="IPR000276">
    <property type="entry name" value="GPCR_Rhodpsn"/>
</dbReference>
<keyword evidence="4 13" id="KW-0812">Transmembrane</keyword>
<keyword evidence="9" id="KW-1015">Disulfide bond</keyword>
<feature type="domain" description="G-protein coupled receptors family 1 profile" evidence="15">
    <location>
        <begin position="43"/>
        <end position="293"/>
    </location>
</feature>
<keyword evidence="7 13" id="KW-0297">G-protein coupled receptor</keyword>
<evidence type="ECO:0000256" key="14">
    <source>
        <dbReference type="RuleBase" id="RU363047"/>
    </source>
</evidence>
<evidence type="ECO:0000256" key="7">
    <source>
        <dbReference type="ARBA" id="ARBA00023040"/>
    </source>
</evidence>
<dbReference type="EMBL" id="JAVHJS010000017">
    <property type="protein sequence ID" value="KAK2831682.1"/>
    <property type="molecule type" value="Genomic_DNA"/>
</dbReference>
<keyword evidence="2 14" id="KW-1003">Cell membrane</keyword>
<keyword evidence="11" id="KW-0325">Glycoprotein</keyword>
<evidence type="ECO:0000256" key="13">
    <source>
        <dbReference type="RuleBase" id="RU000688"/>
    </source>
</evidence>
<feature type="transmembrane region" description="Helical" evidence="14">
    <location>
        <begin position="199"/>
        <end position="225"/>
    </location>
</feature>
<evidence type="ECO:0000256" key="5">
    <source>
        <dbReference type="ARBA" id="ARBA00022725"/>
    </source>
</evidence>
<feature type="transmembrane region" description="Helical" evidence="14">
    <location>
        <begin position="143"/>
        <end position="166"/>
    </location>
</feature>
<dbReference type="GO" id="GO:0005886">
    <property type="term" value="C:plasma membrane"/>
    <property type="evidence" value="ECO:0007669"/>
    <property type="project" value="UniProtKB-SubCell"/>
</dbReference>
<dbReference type="PANTHER" id="PTHR24242:SF359">
    <property type="entry name" value="ODORANT RECEPTOR-RELATED"/>
    <property type="match status" value="1"/>
</dbReference>
<organism evidence="16 17">
    <name type="scientific">Tachysurus vachellii</name>
    <name type="common">Darkbarbel catfish</name>
    <name type="synonym">Pelteobagrus vachellii</name>
    <dbReference type="NCBI Taxonomy" id="175792"/>
    <lineage>
        <taxon>Eukaryota</taxon>
        <taxon>Metazoa</taxon>
        <taxon>Chordata</taxon>
        <taxon>Craniata</taxon>
        <taxon>Vertebrata</taxon>
        <taxon>Euteleostomi</taxon>
        <taxon>Actinopterygii</taxon>
        <taxon>Neopterygii</taxon>
        <taxon>Teleostei</taxon>
        <taxon>Ostariophysi</taxon>
        <taxon>Siluriformes</taxon>
        <taxon>Bagridae</taxon>
        <taxon>Tachysurus</taxon>
    </lineage>
</organism>
<sequence length="317" mass="36705">MLDNGNFTLIEEFFLLGFPGLTSEYYVTVGTIFLLIYLLLAGGNILTVVFICYEKNLKKPTYFIFYNLAIADFAFGTITMPKIISKYLLNDETLTFQGCFVQMFFFHYFGAVTSFILLLMAIDRFIAICNPLRYPTLVTNHSMAITCCIFWVAPVSWLTLIIHQIISIPFCDSNIIAQFFCEQNVVSLLACGDIRTPRLLFLVMTMIVLLGPLVFIIFSYLAIIITVLKIRAVKTKYKVFSTCSPQLFIICLYYLPRCVVYITDIKFRMNDNTRVILVMWYSLLPPLTNPFIFFFRSKKVRQAIIMQFRKKISDLFN</sequence>
<feature type="transmembrane region" description="Helical" evidence="14">
    <location>
        <begin position="25"/>
        <end position="51"/>
    </location>
</feature>
<protein>
    <recommendedName>
        <fullName evidence="14">Olfactory receptor</fullName>
    </recommendedName>
</protein>
<evidence type="ECO:0000256" key="10">
    <source>
        <dbReference type="ARBA" id="ARBA00023170"/>
    </source>
</evidence>
<keyword evidence="17" id="KW-1185">Reference proteome</keyword>
<dbReference type="PROSITE" id="PS50262">
    <property type="entry name" value="G_PROTEIN_RECEP_F1_2"/>
    <property type="match status" value="1"/>
</dbReference>
<evidence type="ECO:0000256" key="6">
    <source>
        <dbReference type="ARBA" id="ARBA00022989"/>
    </source>
</evidence>
<feature type="transmembrane region" description="Helical" evidence="14">
    <location>
        <begin position="104"/>
        <end position="122"/>
    </location>
</feature>
<dbReference type="InterPro" id="IPR000725">
    <property type="entry name" value="Olfact_rcpt"/>
</dbReference>
<feature type="transmembrane region" description="Helical" evidence="14">
    <location>
        <begin position="63"/>
        <end position="84"/>
    </location>
</feature>
<comment type="caution">
    <text evidence="16">The sequence shown here is derived from an EMBL/GenBank/DDBJ whole genome shotgun (WGS) entry which is preliminary data.</text>
</comment>
<keyword evidence="8 14" id="KW-0472">Membrane</keyword>
<dbReference type="Proteomes" id="UP001187315">
    <property type="component" value="Unassembled WGS sequence"/>
</dbReference>
<dbReference type="InterPro" id="IPR017452">
    <property type="entry name" value="GPCR_Rhodpsn_7TM"/>
</dbReference>
<evidence type="ECO:0000313" key="17">
    <source>
        <dbReference type="Proteomes" id="UP001187315"/>
    </source>
</evidence>
<evidence type="ECO:0000256" key="11">
    <source>
        <dbReference type="ARBA" id="ARBA00023180"/>
    </source>
</evidence>
<proteinExistence type="inferred from homology"/>
<evidence type="ECO:0000256" key="2">
    <source>
        <dbReference type="ARBA" id="ARBA00022475"/>
    </source>
</evidence>
<dbReference type="AlphaFoldDB" id="A0AA88M868"/>
<dbReference type="SUPFAM" id="SSF81321">
    <property type="entry name" value="Family A G protein-coupled receptor-like"/>
    <property type="match status" value="1"/>
</dbReference>
<keyword evidence="10 13" id="KW-0675">Receptor</keyword>
<evidence type="ECO:0000256" key="12">
    <source>
        <dbReference type="ARBA" id="ARBA00023224"/>
    </source>
</evidence>
<evidence type="ECO:0000259" key="15">
    <source>
        <dbReference type="PROSITE" id="PS50262"/>
    </source>
</evidence>
<evidence type="ECO:0000256" key="3">
    <source>
        <dbReference type="ARBA" id="ARBA00022606"/>
    </source>
</evidence>
<dbReference type="GO" id="GO:0004930">
    <property type="term" value="F:G protein-coupled receptor activity"/>
    <property type="evidence" value="ECO:0007669"/>
    <property type="project" value="UniProtKB-KW"/>
</dbReference>
<name>A0AA88M868_TACVA</name>
<evidence type="ECO:0000256" key="4">
    <source>
        <dbReference type="ARBA" id="ARBA00022692"/>
    </source>
</evidence>
<dbReference type="PRINTS" id="PR00245">
    <property type="entry name" value="OLFACTORYR"/>
</dbReference>
<dbReference type="Gene3D" id="1.20.1070.10">
    <property type="entry name" value="Rhodopsin 7-helix transmembrane proteins"/>
    <property type="match status" value="1"/>
</dbReference>
<keyword evidence="6 14" id="KW-1133">Transmembrane helix</keyword>
<evidence type="ECO:0000256" key="9">
    <source>
        <dbReference type="ARBA" id="ARBA00023157"/>
    </source>
</evidence>
<keyword evidence="3 14" id="KW-0716">Sensory transduction</keyword>
<dbReference type="PANTHER" id="PTHR24242">
    <property type="entry name" value="G-PROTEIN COUPLED RECEPTOR"/>
    <property type="match status" value="1"/>
</dbReference>
<dbReference type="InterPro" id="IPR050939">
    <property type="entry name" value="Olfactory_GPCR1"/>
</dbReference>
<evidence type="ECO:0000256" key="1">
    <source>
        <dbReference type="ARBA" id="ARBA00004651"/>
    </source>
</evidence>